<reference evidence="12 14" key="1">
    <citation type="journal article" date="2020" name="Stud. Mycol.">
        <title>101 Dothideomycetes genomes: a test case for predicting lifestyles and emergence of pathogens.</title>
        <authorList>
            <person name="Haridas S."/>
            <person name="Albert R."/>
            <person name="Binder M."/>
            <person name="Bloem J."/>
            <person name="Labutti K."/>
            <person name="Salamov A."/>
            <person name="Andreopoulos B."/>
            <person name="Baker S."/>
            <person name="Barry K."/>
            <person name="Bills G."/>
            <person name="Bluhm B."/>
            <person name="Cannon C."/>
            <person name="Castanera R."/>
            <person name="Culley D."/>
            <person name="Daum C."/>
            <person name="Ezra D."/>
            <person name="Gonzalez J."/>
            <person name="Henrissat B."/>
            <person name="Kuo A."/>
            <person name="Liang C."/>
            <person name="Lipzen A."/>
            <person name="Lutzoni F."/>
            <person name="Magnuson J."/>
            <person name="Mondo S."/>
            <person name="Nolan M."/>
            <person name="Ohm R."/>
            <person name="Pangilinan J."/>
            <person name="Park H.-J."/>
            <person name="Ramirez L."/>
            <person name="Alfaro M."/>
            <person name="Sun H."/>
            <person name="Tritt A."/>
            <person name="Yoshinaga Y."/>
            <person name="Zwiers L.-H."/>
            <person name="Turgeon B."/>
            <person name="Goodwin S."/>
            <person name="Spatafora J."/>
            <person name="Crous P."/>
            <person name="Grigoriev I."/>
        </authorList>
    </citation>
    <scope>NUCLEOTIDE SEQUENCE</scope>
    <source>
        <strain evidence="12 14">CBS 304.34</strain>
    </source>
</reference>
<dbReference type="Pfam" id="PF00176">
    <property type="entry name" value="SNF2-rel_dom"/>
    <property type="match status" value="1"/>
</dbReference>
<evidence type="ECO:0000259" key="11">
    <source>
        <dbReference type="PROSITE" id="PS51194"/>
    </source>
</evidence>
<feature type="compositionally biased region" description="Basic and acidic residues" evidence="8">
    <location>
        <begin position="77"/>
        <end position="87"/>
    </location>
</feature>
<dbReference type="PANTHER" id="PTHR45626:SF52">
    <property type="entry name" value="SINGLE-STRANDED DNA-DEPENDENT ATPASE (EUROFUNG)"/>
    <property type="match status" value="1"/>
</dbReference>
<proteinExistence type="predicted"/>
<keyword evidence="13" id="KW-1185">Reference proteome</keyword>
<reference evidence="14" key="2">
    <citation type="submission" date="2020-04" db="EMBL/GenBank/DDBJ databases">
        <authorList>
            <consortium name="NCBI Genome Project"/>
        </authorList>
    </citation>
    <scope>NUCLEOTIDE SEQUENCE</scope>
    <source>
        <strain evidence="14">CBS 304.34</strain>
    </source>
</reference>
<dbReference type="InterPro" id="IPR014001">
    <property type="entry name" value="Helicase_ATP-bd"/>
</dbReference>
<evidence type="ECO:0000256" key="8">
    <source>
        <dbReference type="SAM" id="MobiDB-lite"/>
    </source>
</evidence>
<dbReference type="GO" id="GO:0005634">
    <property type="term" value="C:nucleus"/>
    <property type="evidence" value="ECO:0007669"/>
    <property type="project" value="TreeGrafter"/>
</dbReference>
<feature type="domain" description="Helicase ATP-binding" evidence="10">
    <location>
        <begin position="445"/>
        <end position="630"/>
    </location>
</feature>
<dbReference type="AlphaFoldDB" id="A0A6A6Z965"/>
<dbReference type="InterPro" id="IPR001841">
    <property type="entry name" value="Znf_RING"/>
</dbReference>
<dbReference type="PROSITE" id="PS51194">
    <property type="entry name" value="HELICASE_CTER"/>
    <property type="match status" value="1"/>
</dbReference>
<dbReference type="InterPro" id="IPR050628">
    <property type="entry name" value="SNF2_RAD54_helicase_TF"/>
</dbReference>
<dbReference type="InterPro" id="IPR001650">
    <property type="entry name" value="Helicase_C-like"/>
</dbReference>
<sequence>MDPPPPAAQLLNPKAFKKATEDEAQSQWSGSANGAFAPQAYNPQMLLNPRAAQRLPVREQAPGNRNSPASGMSSFIERMHNVEDRSAHPSKRVKREHDGPKTSLSAGHSSGGVLDLQGSRTPEDKPPARGLPAVVDLTLGMSPTFQWLILNLSRIANNSSDDDEDDEVVFVKDLGDEIVCVGKIKLAYVQASQVPKQKVGGYQGSSNWQPRLKISLRRRAGQNNTAIGAIDPSGMQYGWIDRKTAAGLAPLMDSEPTSKLKWIAVTEAVKRKEPPGAVISGLLPIIIQLYCPRKNAGHVGRFLRGHNIVLDAPSHEPHKFPYVNPQQMKVPLVSSSVAYQPSGLGQPAQQPNNYINRSVEEVRNDVQKMFNSITKTEDIPLKEQDPAILTPLLGHQKQALYFMSERERAHTGDDDEDQKDAMYELKYRDNGRKYYFNVITGQETQAKPDRVLGGILADEMGLGKTLSILSLIAQSDSRQAADLFARQAVDRQNEQQTLVRNCKATLLVCPVSTIANWEDQINTHVAKKILRTYIYHGSGRTQDIDDLAKYDLVLTTYSTIAAEYMRGKALEKINWFRIVLDEAHSIRTQTTRQSIAICGLSAARRWAVTGTPVQNRLDDLGALLKFLRIKPFDHKHGFTQWILNPFKNADPDVLPKLRLLVDNITLRRLKEGLVDLPPRHDHIVKLQFSSDERTLHDWFEKDSARQVNAVTTMRAEQKGLGGSAYARILLAILNLRLICAHGQELLSDEAMKSLEGISYENSIDLRDDDEETEKPSLSAKQAYDFMHLLQESDSVNCQICDCKLNEPDEEDRNGNAKNTLGFMNPCYHVICTSCVGAFRQKLESIATSDGFCQCPLCEQYVRIGLFELKQKDWDEHEEALERVKENPRLAKKMGRYIGPHTKTKALLEELKKDQEWSEAHPNEAPVKSVIFSSWTTHLDLIQIALENHGFRYTRLDGRMNRPARGAALKAFATDPEVPIMLVSIAAGGLGLNLTTANKVYVMEPQFNPASEAQAVDRVHRLGQKREVFITRYIMDNSFEEKMLELQRKKRDLADLSMGREKITKAEAARRRLEDLRSLFR</sequence>
<dbReference type="SMART" id="SM00490">
    <property type="entry name" value="HELICc"/>
    <property type="match status" value="1"/>
</dbReference>
<evidence type="ECO:0000313" key="13">
    <source>
        <dbReference type="Proteomes" id="UP000504636"/>
    </source>
</evidence>
<evidence type="ECO:0000256" key="4">
    <source>
        <dbReference type="ARBA" id="ARBA00022801"/>
    </source>
</evidence>
<keyword evidence="6" id="KW-0067">ATP-binding</keyword>
<dbReference type="CDD" id="cd18008">
    <property type="entry name" value="DEXDc_SHPRH-like"/>
    <property type="match status" value="1"/>
</dbReference>
<dbReference type="PROSITE" id="PS51192">
    <property type="entry name" value="HELICASE_ATP_BIND_1"/>
    <property type="match status" value="1"/>
</dbReference>
<dbReference type="RefSeq" id="XP_033584237.1">
    <property type="nucleotide sequence ID" value="XM_033712543.1"/>
</dbReference>
<protein>
    <recommendedName>
        <fullName evidence="15">SNF2 family helicase/ATPase-like protein</fullName>
    </recommendedName>
</protein>
<evidence type="ECO:0000256" key="7">
    <source>
        <dbReference type="PROSITE-ProRule" id="PRU00175"/>
    </source>
</evidence>
<dbReference type="SUPFAM" id="SSF57850">
    <property type="entry name" value="RING/U-box"/>
    <property type="match status" value="1"/>
</dbReference>
<dbReference type="GO" id="GO:0005524">
    <property type="term" value="F:ATP binding"/>
    <property type="evidence" value="ECO:0007669"/>
    <property type="project" value="UniProtKB-KW"/>
</dbReference>
<evidence type="ECO:0000256" key="3">
    <source>
        <dbReference type="ARBA" id="ARBA00022771"/>
    </source>
</evidence>
<organism evidence="12">
    <name type="scientific">Mytilinidion resinicola</name>
    <dbReference type="NCBI Taxonomy" id="574789"/>
    <lineage>
        <taxon>Eukaryota</taxon>
        <taxon>Fungi</taxon>
        <taxon>Dikarya</taxon>
        <taxon>Ascomycota</taxon>
        <taxon>Pezizomycotina</taxon>
        <taxon>Dothideomycetes</taxon>
        <taxon>Pleosporomycetidae</taxon>
        <taxon>Mytilinidiales</taxon>
        <taxon>Mytilinidiaceae</taxon>
        <taxon>Mytilinidion</taxon>
    </lineage>
</organism>
<evidence type="ECO:0000313" key="12">
    <source>
        <dbReference type="EMBL" id="KAF2817273.1"/>
    </source>
</evidence>
<dbReference type="Gene3D" id="3.40.50.10810">
    <property type="entry name" value="Tandem AAA-ATPase domain"/>
    <property type="match status" value="1"/>
</dbReference>
<dbReference type="EMBL" id="MU003692">
    <property type="protein sequence ID" value="KAF2817273.1"/>
    <property type="molecule type" value="Genomic_DNA"/>
</dbReference>
<name>A0A6A6Z965_9PEZI</name>
<feature type="region of interest" description="Disordered" evidence="8">
    <location>
        <begin position="18"/>
        <end position="129"/>
    </location>
</feature>
<dbReference type="GO" id="GO:0006281">
    <property type="term" value="P:DNA repair"/>
    <property type="evidence" value="ECO:0007669"/>
    <property type="project" value="TreeGrafter"/>
</dbReference>
<dbReference type="Gene3D" id="3.40.50.300">
    <property type="entry name" value="P-loop containing nucleotide triphosphate hydrolases"/>
    <property type="match status" value="1"/>
</dbReference>
<dbReference type="GO" id="GO:0008270">
    <property type="term" value="F:zinc ion binding"/>
    <property type="evidence" value="ECO:0007669"/>
    <property type="project" value="UniProtKB-KW"/>
</dbReference>
<dbReference type="CDD" id="cd18793">
    <property type="entry name" value="SF2_C_SNF"/>
    <property type="match status" value="1"/>
</dbReference>
<dbReference type="Proteomes" id="UP000504636">
    <property type="component" value="Unplaced"/>
</dbReference>
<dbReference type="Pfam" id="PF00271">
    <property type="entry name" value="Helicase_C"/>
    <property type="match status" value="1"/>
</dbReference>
<feature type="domain" description="Helicase C-terminal" evidence="11">
    <location>
        <begin position="902"/>
        <end position="1063"/>
    </location>
</feature>
<keyword evidence="2" id="KW-0547">Nucleotide-binding</keyword>
<dbReference type="InterPro" id="IPR038718">
    <property type="entry name" value="SNF2-like_sf"/>
</dbReference>
<dbReference type="SUPFAM" id="SSF52540">
    <property type="entry name" value="P-loop containing nucleoside triphosphate hydrolases"/>
    <property type="match status" value="2"/>
</dbReference>
<evidence type="ECO:0008006" key="15">
    <source>
        <dbReference type="Google" id="ProtNLM"/>
    </source>
</evidence>
<keyword evidence="5" id="KW-0862">Zinc</keyword>
<evidence type="ECO:0000256" key="6">
    <source>
        <dbReference type="ARBA" id="ARBA00022840"/>
    </source>
</evidence>
<evidence type="ECO:0000256" key="5">
    <source>
        <dbReference type="ARBA" id="ARBA00022833"/>
    </source>
</evidence>
<dbReference type="GeneID" id="54453436"/>
<evidence type="ECO:0000256" key="2">
    <source>
        <dbReference type="ARBA" id="ARBA00022741"/>
    </source>
</evidence>
<dbReference type="OrthoDB" id="448448at2759"/>
<feature type="compositionally biased region" description="Polar residues" evidence="8">
    <location>
        <begin position="63"/>
        <end position="73"/>
    </location>
</feature>
<dbReference type="InterPro" id="IPR027417">
    <property type="entry name" value="P-loop_NTPase"/>
</dbReference>
<dbReference type="PANTHER" id="PTHR45626">
    <property type="entry name" value="TRANSCRIPTION TERMINATION FACTOR 2-RELATED"/>
    <property type="match status" value="1"/>
</dbReference>
<keyword evidence="1" id="KW-0479">Metal-binding</keyword>
<accession>A0A6A6Z965</accession>
<evidence type="ECO:0000256" key="1">
    <source>
        <dbReference type="ARBA" id="ARBA00022723"/>
    </source>
</evidence>
<keyword evidence="4" id="KW-0378">Hydrolase</keyword>
<dbReference type="PROSITE" id="PS50089">
    <property type="entry name" value="ZF_RING_2"/>
    <property type="match status" value="1"/>
</dbReference>
<evidence type="ECO:0000313" key="14">
    <source>
        <dbReference type="RefSeq" id="XP_033584237.1"/>
    </source>
</evidence>
<keyword evidence="3 7" id="KW-0863">Zinc-finger</keyword>
<gene>
    <name evidence="12 14" type="ORF">BDZ99DRAFT_12407</name>
</gene>
<feature type="domain" description="RING-type" evidence="9">
    <location>
        <begin position="797"/>
        <end position="858"/>
    </location>
</feature>
<dbReference type="InterPro" id="IPR049730">
    <property type="entry name" value="SNF2/RAD54-like_C"/>
</dbReference>
<dbReference type="SMART" id="SM00487">
    <property type="entry name" value="DEXDc"/>
    <property type="match status" value="1"/>
</dbReference>
<dbReference type="InterPro" id="IPR000330">
    <property type="entry name" value="SNF2_N"/>
</dbReference>
<evidence type="ECO:0000259" key="10">
    <source>
        <dbReference type="PROSITE" id="PS51192"/>
    </source>
</evidence>
<dbReference type="InterPro" id="IPR017907">
    <property type="entry name" value="Znf_RING_CS"/>
</dbReference>
<reference evidence="14" key="3">
    <citation type="submission" date="2025-04" db="UniProtKB">
        <authorList>
            <consortium name="RefSeq"/>
        </authorList>
    </citation>
    <scope>IDENTIFICATION</scope>
    <source>
        <strain evidence="14">CBS 304.34</strain>
    </source>
</reference>
<dbReference type="PROSITE" id="PS00518">
    <property type="entry name" value="ZF_RING_1"/>
    <property type="match status" value="1"/>
</dbReference>
<evidence type="ECO:0000259" key="9">
    <source>
        <dbReference type="PROSITE" id="PS50089"/>
    </source>
</evidence>
<dbReference type="GO" id="GO:0008094">
    <property type="term" value="F:ATP-dependent activity, acting on DNA"/>
    <property type="evidence" value="ECO:0007669"/>
    <property type="project" value="TreeGrafter"/>
</dbReference>
<dbReference type="GO" id="GO:0016787">
    <property type="term" value="F:hydrolase activity"/>
    <property type="evidence" value="ECO:0007669"/>
    <property type="project" value="UniProtKB-KW"/>
</dbReference>